<comment type="function">
    <text evidence="4">Forms part of the ribosomal stalk which helps the ribosome interact with GTP-bound translation factors.</text>
</comment>
<evidence type="ECO:0000256" key="3">
    <source>
        <dbReference type="ARBA" id="ARBA00023274"/>
    </source>
</evidence>
<dbReference type="GO" id="GO:0003735">
    <property type="term" value="F:structural constituent of ribosome"/>
    <property type="evidence" value="ECO:0007669"/>
    <property type="project" value="InterPro"/>
</dbReference>
<dbReference type="InterPro" id="IPR036796">
    <property type="entry name" value="Ribosomal_uL11_N_sf"/>
</dbReference>
<comment type="similarity">
    <text evidence="1 4">Belongs to the universal ribosomal protein uL11 family.</text>
</comment>
<accession>A0A1U9RS53</accession>
<dbReference type="Gene3D" id="3.30.1550.10">
    <property type="entry name" value="Ribosomal protein L11/L12, N-terminal domain"/>
    <property type="match status" value="1"/>
</dbReference>
<evidence type="ECO:0000313" key="7">
    <source>
        <dbReference type="Proteomes" id="UP000189666"/>
    </source>
</evidence>
<dbReference type="AlphaFoldDB" id="A0A1U9RS53"/>
<keyword evidence="2 4" id="KW-0689">Ribosomal protein</keyword>
<organism evidence="6 7">
    <name type="scientific">Carsonella ruddii</name>
    <dbReference type="NCBI Taxonomy" id="114186"/>
    <lineage>
        <taxon>Bacteria</taxon>
        <taxon>Pseudomonadati</taxon>
        <taxon>Pseudomonadota</taxon>
        <taxon>Gammaproteobacteria</taxon>
        <taxon>Oceanospirillales</taxon>
        <taxon>Halomonadaceae</taxon>
        <taxon>Zymobacter group</taxon>
        <taxon>Candidatus Carsonella</taxon>
    </lineage>
</organism>
<dbReference type="PANTHER" id="PTHR11661">
    <property type="entry name" value="60S RIBOSOMAL PROTEIN L12"/>
    <property type="match status" value="1"/>
</dbReference>
<keyword evidence="4" id="KW-0699">rRNA-binding</keyword>
<evidence type="ECO:0000313" key="6">
    <source>
        <dbReference type="EMBL" id="AQU89599.1"/>
    </source>
</evidence>
<proteinExistence type="inferred from homology"/>
<evidence type="ECO:0000256" key="1">
    <source>
        <dbReference type="ARBA" id="ARBA00010537"/>
    </source>
</evidence>
<comment type="subunit">
    <text evidence="4">Part of the ribosomal stalk of the 50S ribosomal subunit. Interacts with L10 and the large rRNA to form the base of the stalk. L10 forms an elongated spine to which L12 dimers bind in a sequential fashion forming a multimeric L10(L12)X complex.</text>
</comment>
<reference evidence="6 7" key="1">
    <citation type="submission" date="2017-02" db="EMBL/GenBank/DDBJ databases">
        <title>Complete Genome of Candidatus Carsonella ruddii strain BC, a Nutritional Endosymbiont of Bactericera cockerelli.</title>
        <authorList>
            <person name="Riley A.B."/>
            <person name="Kim D.H."/>
            <person name="Hansen A.K."/>
        </authorList>
    </citation>
    <scope>NUCLEOTIDE SEQUENCE [LARGE SCALE GENOMIC DNA]</scope>
    <source>
        <strain evidence="6 7">BC</strain>
    </source>
</reference>
<name>A0A1U9RS53_CARRU</name>
<dbReference type="EMBL" id="CP019943">
    <property type="protein sequence ID" value="AQU89599.1"/>
    <property type="molecule type" value="Genomic_DNA"/>
</dbReference>
<dbReference type="SUPFAM" id="SSF54747">
    <property type="entry name" value="Ribosomal L11/L12e N-terminal domain"/>
    <property type="match status" value="1"/>
</dbReference>
<protein>
    <recommendedName>
        <fullName evidence="4">Large ribosomal subunit protein uL11</fullName>
    </recommendedName>
</protein>
<dbReference type="InterPro" id="IPR000911">
    <property type="entry name" value="Ribosomal_uL11"/>
</dbReference>
<evidence type="ECO:0000256" key="4">
    <source>
        <dbReference type="HAMAP-Rule" id="MF_00736"/>
    </source>
</evidence>
<dbReference type="Pfam" id="PF03946">
    <property type="entry name" value="Ribosomal_L11_N"/>
    <property type="match status" value="1"/>
</dbReference>
<evidence type="ECO:0000256" key="2">
    <source>
        <dbReference type="ARBA" id="ARBA00022980"/>
    </source>
</evidence>
<comment type="PTM">
    <text evidence="4">One or more lysine residues are methylated.</text>
</comment>
<keyword evidence="3 4" id="KW-0687">Ribonucleoprotein</keyword>
<dbReference type="RefSeq" id="WP_211118452.1">
    <property type="nucleotide sequence ID" value="NZ_CP019943.1"/>
</dbReference>
<dbReference type="PANTHER" id="PTHR11661:SF1">
    <property type="entry name" value="LARGE RIBOSOMAL SUBUNIT PROTEIN UL11M"/>
    <property type="match status" value="1"/>
</dbReference>
<sequence length="137" mass="15787">MIIKCKLKLILKPGKATPTPPIAPILGQYGLNLMNFCNKFNNLTKNINVEFIHVKIIVFQNLNYEIILGSESLSNVIKKIINVEKFSKKPGIEHIIINNFNFINIISKNRFLYEKKKISSIRKMILGTFYSLGIKYE</sequence>
<gene>
    <name evidence="4" type="primary">rplK</name>
    <name evidence="6" type="ORF">BW244_0181</name>
</gene>
<dbReference type="GO" id="GO:0006412">
    <property type="term" value="P:translation"/>
    <property type="evidence" value="ECO:0007669"/>
    <property type="project" value="UniProtKB-UniRule"/>
</dbReference>
<dbReference type="GO" id="GO:0015934">
    <property type="term" value="C:large ribosomal subunit"/>
    <property type="evidence" value="ECO:0007669"/>
    <property type="project" value="TreeGrafter"/>
</dbReference>
<dbReference type="Proteomes" id="UP000189666">
    <property type="component" value="Chromosome"/>
</dbReference>
<dbReference type="InterPro" id="IPR020784">
    <property type="entry name" value="Ribosomal_uL11_N"/>
</dbReference>
<dbReference type="SMART" id="SM00649">
    <property type="entry name" value="RL11"/>
    <property type="match status" value="1"/>
</dbReference>
<evidence type="ECO:0000259" key="5">
    <source>
        <dbReference type="Pfam" id="PF03946"/>
    </source>
</evidence>
<feature type="domain" description="Large ribosomal subunit protein uL11 N-terminal" evidence="5">
    <location>
        <begin position="8"/>
        <end position="61"/>
    </location>
</feature>
<dbReference type="GO" id="GO:0070180">
    <property type="term" value="F:large ribosomal subunit rRNA binding"/>
    <property type="evidence" value="ECO:0007669"/>
    <property type="project" value="UniProtKB-UniRule"/>
</dbReference>
<keyword evidence="4" id="KW-0488">Methylation</keyword>
<dbReference type="HAMAP" id="MF_00736">
    <property type="entry name" value="Ribosomal_uL11"/>
    <property type="match status" value="1"/>
</dbReference>
<keyword evidence="4" id="KW-0694">RNA-binding</keyword>